<keyword evidence="1 5" id="KW-0328">Glycosyltransferase</keyword>
<reference evidence="5" key="1">
    <citation type="submission" date="2022-10" db="EMBL/GenBank/DDBJ databases">
        <authorList>
            <person name="Turner M.S."/>
            <person name="Huang W."/>
        </authorList>
    </citation>
    <scope>NUCLEOTIDE SEQUENCE</scope>
    <source>
        <strain evidence="5">593</strain>
    </source>
</reference>
<evidence type="ECO:0000256" key="2">
    <source>
        <dbReference type="ARBA" id="ARBA00022679"/>
    </source>
</evidence>
<gene>
    <name evidence="5" type="ORF">OGZ38_08675</name>
</gene>
<sequence length="361" mass="41907">MKKQGRQLNILNSLFLKNSKEQKSSSREIPDSQIELKASKELGVAIRQKEVSNMVGRSNYSSELRTHKQLLEKYLQHSEKYFNDLAEYKKGYLVLNRSLEDFNQLSQKMANKKEEYTSEMVKYEGIKQKYEQSLKEYNEVFSEKRIDMKVRKVHSVLVTARVAPEKRIDHIIRAIGIARQTVPDITLDFYGYVDHRDDDSAQKAINAAIKEYHMEEAVHQFEYANNVGELQKEFQVYALASIMEGFNLSLMEAISHGMVGVTYDVNYGPNELIVDGENGFVVPYEGIQEMADRLVELFTQEDKLQKMSTQSYELARRYSEENVWKAWQALIDDANKKNIDYRSPITEGIGDQRIYSTKKSK</sequence>
<dbReference type="EC" id="2.4.-.-" evidence="5"/>
<accession>A0AB35KDP6</accession>
<reference evidence="5" key="2">
    <citation type="journal article" date="2023" name="Food Microbiol.">
        <title>Evaluation of the fermentation potential of lactic acid bacteria isolated from herbs, fruits and vegetables as starter cultures in nut-based milk alternatives.</title>
        <authorList>
            <person name="Huang W."/>
            <person name="Dong A."/>
            <person name="Pham H.T."/>
            <person name="Zhou C."/>
            <person name="Huo Z."/>
            <person name="Watjen A.P."/>
            <person name="Prakash S."/>
            <person name="Bang-Berthelsen C.H."/>
            <person name="Turner M.S."/>
        </authorList>
    </citation>
    <scope>NUCLEOTIDE SEQUENCE</scope>
    <source>
        <strain evidence="5">593</strain>
    </source>
</reference>
<dbReference type="GO" id="GO:0016757">
    <property type="term" value="F:glycosyltransferase activity"/>
    <property type="evidence" value="ECO:0007669"/>
    <property type="project" value="UniProtKB-KW"/>
</dbReference>
<evidence type="ECO:0000259" key="4">
    <source>
        <dbReference type="Pfam" id="PF00534"/>
    </source>
</evidence>
<dbReference type="Proteomes" id="UP001152820">
    <property type="component" value="Unassembled WGS sequence"/>
</dbReference>
<name>A0AB35KDP6_9LACT</name>
<organism evidence="5 6">
    <name type="scientific">Lactococcus lactis</name>
    <dbReference type="NCBI Taxonomy" id="1358"/>
    <lineage>
        <taxon>Bacteria</taxon>
        <taxon>Bacillati</taxon>
        <taxon>Bacillota</taxon>
        <taxon>Bacilli</taxon>
        <taxon>Lactobacillales</taxon>
        <taxon>Streptococcaceae</taxon>
        <taxon>Lactococcus</taxon>
    </lineage>
</organism>
<comment type="caution">
    <text evidence="5">The sequence shown here is derived from an EMBL/GenBank/DDBJ whole genome shotgun (WGS) entry which is preliminary data.</text>
</comment>
<dbReference type="PANTHER" id="PTHR12526:SF629">
    <property type="entry name" value="TEICHURONIC ACID BIOSYNTHESIS GLYCOSYLTRANSFERASE TUAH-RELATED"/>
    <property type="match status" value="1"/>
</dbReference>
<evidence type="ECO:0000313" key="6">
    <source>
        <dbReference type="Proteomes" id="UP001152820"/>
    </source>
</evidence>
<dbReference type="AlphaFoldDB" id="A0AB35KDP6"/>
<feature type="coiled-coil region" evidence="3">
    <location>
        <begin position="95"/>
        <end position="140"/>
    </location>
</feature>
<evidence type="ECO:0000313" key="5">
    <source>
        <dbReference type="EMBL" id="MDG5049217.1"/>
    </source>
</evidence>
<dbReference type="InterPro" id="IPR001296">
    <property type="entry name" value="Glyco_trans_1"/>
</dbReference>
<dbReference type="RefSeq" id="WP_259770709.1">
    <property type="nucleotide sequence ID" value="NZ_JAOWLO010000005.1"/>
</dbReference>
<dbReference type="Gene3D" id="3.40.50.2000">
    <property type="entry name" value="Glycogen Phosphorylase B"/>
    <property type="match status" value="1"/>
</dbReference>
<keyword evidence="2 5" id="KW-0808">Transferase</keyword>
<dbReference type="EMBL" id="JAOWLO010000005">
    <property type="protein sequence ID" value="MDG5049217.1"/>
    <property type="molecule type" value="Genomic_DNA"/>
</dbReference>
<feature type="domain" description="Glycosyl transferase family 1" evidence="4">
    <location>
        <begin position="155"/>
        <end position="312"/>
    </location>
</feature>
<dbReference type="SUPFAM" id="SSF53756">
    <property type="entry name" value="UDP-Glycosyltransferase/glycogen phosphorylase"/>
    <property type="match status" value="1"/>
</dbReference>
<proteinExistence type="predicted"/>
<protein>
    <submittedName>
        <fullName evidence="5">Glycosyltransferase</fullName>
        <ecNumber evidence="5">2.4.-.-</ecNumber>
    </submittedName>
</protein>
<dbReference type="PANTHER" id="PTHR12526">
    <property type="entry name" value="GLYCOSYLTRANSFERASE"/>
    <property type="match status" value="1"/>
</dbReference>
<evidence type="ECO:0000256" key="1">
    <source>
        <dbReference type="ARBA" id="ARBA00022676"/>
    </source>
</evidence>
<keyword evidence="3" id="KW-0175">Coiled coil</keyword>
<dbReference type="Pfam" id="PF00534">
    <property type="entry name" value="Glycos_transf_1"/>
    <property type="match status" value="1"/>
</dbReference>
<evidence type="ECO:0000256" key="3">
    <source>
        <dbReference type="SAM" id="Coils"/>
    </source>
</evidence>